<sequence length="152" mass="17236">MRSGHLVGFDSGERSCRRREMVVDKKNTCSRSCRNMRFSCLVGNGLELTHPTFHVLSFVTSTTLVLQRSTGMRPSKCTILLTEHVVLRQQILGVLSSNLAHLRKIVVHFYSCMSARLPQKREEEPTVGYSPPPGVRYALYVGTELMLKNHFL</sequence>
<dbReference type="AlphaFoldDB" id="A0A074XWK2"/>
<protein>
    <submittedName>
        <fullName evidence="1">Uncharacterized protein</fullName>
    </submittedName>
</protein>
<dbReference type="Proteomes" id="UP000030706">
    <property type="component" value="Unassembled WGS sequence"/>
</dbReference>
<evidence type="ECO:0000313" key="1">
    <source>
        <dbReference type="EMBL" id="KEQ89973.1"/>
    </source>
</evidence>
<accession>A0A074XWK2</accession>
<dbReference type="RefSeq" id="XP_029766160.1">
    <property type="nucleotide sequence ID" value="XM_029908880.1"/>
</dbReference>
<reference evidence="1 2" key="1">
    <citation type="journal article" date="2014" name="BMC Genomics">
        <title>Genome sequencing of four Aureobasidium pullulans varieties: biotechnological potential, stress tolerance, and description of new species.</title>
        <authorList>
            <person name="Gostin Ar C."/>
            <person name="Ohm R.A."/>
            <person name="Kogej T."/>
            <person name="Sonjak S."/>
            <person name="Turk M."/>
            <person name="Zajc J."/>
            <person name="Zalar P."/>
            <person name="Grube M."/>
            <person name="Sun H."/>
            <person name="Han J."/>
            <person name="Sharma A."/>
            <person name="Chiniquy J."/>
            <person name="Ngan C.Y."/>
            <person name="Lipzen A."/>
            <person name="Barry K."/>
            <person name="Grigoriev I.V."/>
            <person name="Gunde-Cimerman N."/>
        </authorList>
    </citation>
    <scope>NUCLEOTIDE SEQUENCE [LARGE SCALE GENOMIC DNA]</scope>
    <source>
        <strain evidence="1 2">EXF-150</strain>
    </source>
</reference>
<organism evidence="1 2">
    <name type="scientific">Aureobasidium pullulans EXF-150</name>
    <dbReference type="NCBI Taxonomy" id="1043002"/>
    <lineage>
        <taxon>Eukaryota</taxon>
        <taxon>Fungi</taxon>
        <taxon>Dikarya</taxon>
        <taxon>Ascomycota</taxon>
        <taxon>Pezizomycotina</taxon>
        <taxon>Dothideomycetes</taxon>
        <taxon>Dothideomycetidae</taxon>
        <taxon>Dothideales</taxon>
        <taxon>Saccotheciaceae</taxon>
        <taxon>Aureobasidium</taxon>
    </lineage>
</organism>
<proteinExistence type="predicted"/>
<dbReference type="EMBL" id="KL584974">
    <property type="protein sequence ID" value="KEQ89973.1"/>
    <property type="molecule type" value="Genomic_DNA"/>
</dbReference>
<evidence type="ECO:0000313" key="2">
    <source>
        <dbReference type="Proteomes" id="UP000030706"/>
    </source>
</evidence>
<keyword evidence="2" id="KW-1185">Reference proteome</keyword>
<name>A0A074XWK2_AURPU</name>
<dbReference type="HOGENOM" id="CLU_1721976_0_0_1"/>
<gene>
    <name evidence="1" type="ORF">M438DRAFT_380151</name>
</gene>
<dbReference type="GeneID" id="40751186"/>